<keyword evidence="3" id="KW-1185">Reference proteome</keyword>
<proteinExistence type="predicted"/>
<dbReference type="RefSeq" id="WP_112332649.1">
    <property type="nucleotide sequence ID" value="NZ_QLYR01000004.1"/>
</dbReference>
<evidence type="ECO:0000313" key="2">
    <source>
        <dbReference type="EMBL" id="RAQ28726.1"/>
    </source>
</evidence>
<protein>
    <submittedName>
        <fullName evidence="2">Uncharacterized protein</fullName>
    </submittedName>
</protein>
<reference evidence="2 3" key="1">
    <citation type="submission" date="2018-06" db="EMBL/GenBank/DDBJ databases">
        <title>Noncontiguous genome sequence of Ruminococcaceae bacterium ASD2818.</title>
        <authorList>
            <person name="Chaplin A.V."/>
            <person name="Sokolova S.R."/>
            <person name="Kochetkova T.O."/>
            <person name="Goltsov A.Y."/>
            <person name="Trofimov D.Y."/>
            <person name="Efimov B.A."/>
        </authorList>
    </citation>
    <scope>NUCLEOTIDE SEQUENCE [LARGE SCALE GENOMIC DNA]</scope>
    <source>
        <strain evidence="2 3">ASD2818</strain>
    </source>
</reference>
<sequence length="62" mass="6523">MDRCRGKNAAGEEFFTQPGGSAGVRPIAAGGEWSTLTIIAELAAVFNPAAEEGELFTERRPA</sequence>
<feature type="region of interest" description="Disordered" evidence="1">
    <location>
        <begin position="1"/>
        <end position="23"/>
    </location>
</feature>
<dbReference type="EMBL" id="QLYR01000004">
    <property type="protein sequence ID" value="RAQ28726.1"/>
    <property type="molecule type" value="Genomic_DNA"/>
</dbReference>
<evidence type="ECO:0000256" key="1">
    <source>
        <dbReference type="SAM" id="MobiDB-lite"/>
    </source>
</evidence>
<dbReference type="AlphaFoldDB" id="A0A328UIX4"/>
<organism evidence="2 3">
    <name type="scientific">Hydrogeniiclostridium mannosilyticum</name>
    <dbReference type="NCBI Taxonomy" id="2764322"/>
    <lineage>
        <taxon>Bacteria</taxon>
        <taxon>Bacillati</taxon>
        <taxon>Bacillota</taxon>
        <taxon>Clostridia</taxon>
        <taxon>Eubacteriales</taxon>
        <taxon>Acutalibacteraceae</taxon>
        <taxon>Hydrogeniiclostridium</taxon>
    </lineage>
</organism>
<evidence type="ECO:0000313" key="3">
    <source>
        <dbReference type="Proteomes" id="UP000249377"/>
    </source>
</evidence>
<dbReference type="Proteomes" id="UP000249377">
    <property type="component" value="Unassembled WGS sequence"/>
</dbReference>
<gene>
    <name evidence="2" type="ORF">DPQ25_08000</name>
</gene>
<name>A0A328UIX4_9FIRM</name>
<accession>A0A328UIX4</accession>
<comment type="caution">
    <text evidence="2">The sequence shown here is derived from an EMBL/GenBank/DDBJ whole genome shotgun (WGS) entry which is preliminary data.</text>
</comment>